<keyword evidence="1" id="KW-0812">Transmembrane</keyword>
<keyword evidence="1" id="KW-1133">Transmembrane helix</keyword>
<comment type="caution">
    <text evidence="2">The sequence shown here is derived from an EMBL/GenBank/DDBJ whole genome shotgun (WGS) entry which is preliminary data.</text>
</comment>
<reference evidence="3" key="1">
    <citation type="journal article" date="2019" name="Int. J. Syst. Evol. Microbiol.">
        <title>The Global Catalogue of Microorganisms (GCM) 10K type strain sequencing project: providing services to taxonomists for standard genome sequencing and annotation.</title>
        <authorList>
            <consortium name="The Broad Institute Genomics Platform"/>
            <consortium name="The Broad Institute Genome Sequencing Center for Infectious Disease"/>
            <person name="Wu L."/>
            <person name="Ma J."/>
        </authorList>
    </citation>
    <scope>NUCLEOTIDE SEQUENCE [LARGE SCALE GENOMIC DNA]</scope>
    <source>
        <strain evidence="3">CCUG 60742</strain>
    </source>
</reference>
<accession>A0ABW2ZB43</accession>
<keyword evidence="3" id="KW-1185">Reference proteome</keyword>
<dbReference type="Gene3D" id="2.60.120.200">
    <property type="match status" value="1"/>
</dbReference>
<protein>
    <submittedName>
        <fullName evidence="2">Uncharacterized protein</fullName>
    </submittedName>
</protein>
<dbReference type="Proteomes" id="UP001597073">
    <property type="component" value="Unassembled WGS sequence"/>
</dbReference>
<feature type="transmembrane region" description="Helical" evidence="1">
    <location>
        <begin position="126"/>
        <end position="144"/>
    </location>
</feature>
<dbReference type="RefSeq" id="WP_377138592.1">
    <property type="nucleotide sequence ID" value="NZ_JBHTIA010000003.1"/>
</dbReference>
<evidence type="ECO:0000313" key="3">
    <source>
        <dbReference type="Proteomes" id="UP001597073"/>
    </source>
</evidence>
<dbReference type="EMBL" id="JBHTIA010000003">
    <property type="protein sequence ID" value="MFD0763948.1"/>
    <property type="molecule type" value="Genomic_DNA"/>
</dbReference>
<name>A0ABW2ZB43_9SPHI</name>
<gene>
    <name evidence="2" type="ORF">ACFQZI_03745</name>
</gene>
<proteinExistence type="predicted"/>
<organism evidence="2 3">
    <name type="scientific">Mucilaginibacter lutimaris</name>
    <dbReference type="NCBI Taxonomy" id="931629"/>
    <lineage>
        <taxon>Bacteria</taxon>
        <taxon>Pseudomonadati</taxon>
        <taxon>Bacteroidota</taxon>
        <taxon>Sphingobacteriia</taxon>
        <taxon>Sphingobacteriales</taxon>
        <taxon>Sphingobacteriaceae</taxon>
        <taxon>Mucilaginibacter</taxon>
    </lineage>
</organism>
<keyword evidence="1" id="KW-0472">Membrane</keyword>
<evidence type="ECO:0000313" key="2">
    <source>
        <dbReference type="EMBL" id="MFD0763948.1"/>
    </source>
</evidence>
<sequence>METPDITVFVNLYREAYQRCFNQPLTAPITETESKLFYQHIFESTGLTVGWRSLKNYSFFVFDHTRNENPSIASMDTLARYVLKAPYTSEISRKNDEAHHPYWYMYRNKLLVQTAATKPVVSNRSWLLPAVFLLVIVCGVIIFVPHQGKVTINENFHDLSESYLNEAGWKVLDKDNIYWAKRNQSPGSLTLFTLQGDNWPDGNISSEIKNLLTRPLPDDCFTAELQMQSFVPMAEWQQAGLLLLADTTLNGPSIRVSLAYNDMFGGYNKPKEVLVQAIASPGHNAKPEEFAHWPVMALDSIDSPGMASNLRYTALRIERNDKTYRFLYAGGAASNGAFKEIAVKKIGFIPRYVAIFAIKGRMKATRVSPVIVKNFNLQTFVCE</sequence>
<evidence type="ECO:0000256" key="1">
    <source>
        <dbReference type="SAM" id="Phobius"/>
    </source>
</evidence>